<dbReference type="Pfam" id="PF02383">
    <property type="entry name" value="Syja_N"/>
    <property type="match status" value="1"/>
</dbReference>
<dbReference type="OrthoDB" id="405996at2759"/>
<feature type="domain" description="SAC" evidence="1">
    <location>
        <begin position="137"/>
        <end position="473"/>
    </location>
</feature>
<evidence type="ECO:0000259" key="1">
    <source>
        <dbReference type="PROSITE" id="PS50275"/>
    </source>
</evidence>
<dbReference type="EMBL" id="LDAU01000129">
    <property type="protein sequence ID" value="KRX03656.1"/>
    <property type="molecule type" value="Genomic_DNA"/>
</dbReference>
<evidence type="ECO:0000313" key="3">
    <source>
        <dbReference type="Proteomes" id="UP000054937"/>
    </source>
</evidence>
<dbReference type="GO" id="GO:0005783">
    <property type="term" value="C:endoplasmic reticulum"/>
    <property type="evidence" value="ECO:0007669"/>
    <property type="project" value="TreeGrafter"/>
</dbReference>
<dbReference type="GO" id="GO:0043812">
    <property type="term" value="F:phosphatidylinositol-4-phosphate phosphatase activity"/>
    <property type="evidence" value="ECO:0007669"/>
    <property type="project" value="TreeGrafter"/>
</dbReference>
<dbReference type="OMA" id="QHFITSI"/>
<dbReference type="AlphaFoldDB" id="A0A0V0QNL3"/>
<organism evidence="2 3">
    <name type="scientific">Pseudocohnilembus persalinus</name>
    <name type="common">Ciliate</name>
    <dbReference type="NCBI Taxonomy" id="266149"/>
    <lineage>
        <taxon>Eukaryota</taxon>
        <taxon>Sar</taxon>
        <taxon>Alveolata</taxon>
        <taxon>Ciliophora</taxon>
        <taxon>Intramacronucleata</taxon>
        <taxon>Oligohymenophorea</taxon>
        <taxon>Scuticociliatia</taxon>
        <taxon>Philasterida</taxon>
        <taxon>Pseudocohnilembidae</taxon>
        <taxon>Pseudocohnilembus</taxon>
    </lineage>
</organism>
<reference evidence="2 3" key="1">
    <citation type="journal article" date="2015" name="Sci. Rep.">
        <title>Genome of the facultative scuticociliatosis pathogen Pseudocohnilembus persalinus provides insight into its virulence through horizontal gene transfer.</title>
        <authorList>
            <person name="Xiong J."/>
            <person name="Wang G."/>
            <person name="Cheng J."/>
            <person name="Tian M."/>
            <person name="Pan X."/>
            <person name="Warren A."/>
            <person name="Jiang C."/>
            <person name="Yuan D."/>
            <person name="Miao W."/>
        </authorList>
    </citation>
    <scope>NUCLEOTIDE SEQUENCE [LARGE SCALE GENOMIC DNA]</scope>
    <source>
        <strain evidence="2">36N120E</strain>
    </source>
</reference>
<proteinExistence type="predicted"/>
<accession>A0A0V0QNL3</accession>
<sequence>MYYFQKSQLKLNSEIYQKCEKIFQQILIKIKGKITQRQRNDQEQIKAKVLQASGIVGIVYIENQSFLVYVENVFAKCIIKDYHDVYEVANINYEPIMVLKNEVNNKYEFKYNRELTFQQKEILTDKKNQIAKIFQTGFYFSLSYPLTLSKQKINMNKDCDQQFCWNYEMLSEFRKSGIHQSWLVQYIQGYVGHFDTKINNIQFYLISRRAWNRGGTRYNHRGADDQGHTSNYVETEQLLIQKEKLGNNTYYNFNTVSYVQIRGSIPLVWSQKGYTKSELFYEQNQNIQKNTFNLHFGQLIKDYQKVLCLNLLQMQNESEYFLTKEYENHIKNNKDLKQYLNYQYFDFHDQCKGNNYKSIDKLLYTLQPTIKGFNLYYEKYEGESTQIQLQQGVVRTNCLDCLDRTNVIMMKIGALALSDMFLVLNYNLKEKQLSGINILEHLDINSNLQNTILINFKHQWADMGDNISQQYAGTGASTTQITKTGQAGMFEKSFKGIQRFYKQNFEDDFKQECYKIIWGRNKPDQADQELEEF</sequence>
<keyword evidence="3" id="KW-1185">Reference proteome</keyword>
<name>A0A0V0QNL3_PSEPJ</name>
<gene>
    <name evidence="2" type="ORF">PPERSA_04208</name>
</gene>
<dbReference type="GO" id="GO:0046856">
    <property type="term" value="P:phosphatidylinositol dephosphorylation"/>
    <property type="evidence" value="ECO:0007669"/>
    <property type="project" value="TreeGrafter"/>
</dbReference>
<dbReference type="PANTHER" id="PTHR45662">
    <property type="entry name" value="PHOSPHATIDYLINOSITIDE PHOSPHATASE SAC1"/>
    <property type="match status" value="1"/>
</dbReference>
<evidence type="ECO:0000313" key="2">
    <source>
        <dbReference type="EMBL" id="KRX03656.1"/>
    </source>
</evidence>
<comment type="caution">
    <text evidence="2">The sequence shown here is derived from an EMBL/GenBank/DDBJ whole genome shotgun (WGS) entry which is preliminary data.</text>
</comment>
<dbReference type="InParanoid" id="A0A0V0QNL3"/>
<dbReference type="PROSITE" id="PS50275">
    <property type="entry name" value="SAC"/>
    <property type="match status" value="1"/>
</dbReference>
<protein>
    <recommendedName>
        <fullName evidence="1">SAC domain-containing protein</fullName>
    </recommendedName>
</protein>
<dbReference type="InterPro" id="IPR002013">
    <property type="entry name" value="SAC_dom"/>
</dbReference>
<dbReference type="PANTHER" id="PTHR45662:SF2">
    <property type="entry name" value="PHOSPHATIDYLINOSITOL-3-PHOSPHATASE SAC1"/>
    <property type="match status" value="1"/>
</dbReference>
<dbReference type="Proteomes" id="UP000054937">
    <property type="component" value="Unassembled WGS sequence"/>
</dbReference>